<dbReference type="InterPro" id="IPR000109">
    <property type="entry name" value="POT_fam"/>
</dbReference>
<evidence type="ECO:0000256" key="1">
    <source>
        <dbReference type="ARBA" id="ARBA00004141"/>
    </source>
</evidence>
<evidence type="ECO:0000256" key="2">
    <source>
        <dbReference type="ARBA" id="ARBA00005982"/>
    </source>
</evidence>
<dbReference type="SUPFAM" id="SSF103473">
    <property type="entry name" value="MFS general substrate transporter"/>
    <property type="match status" value="1"/>
</dbReference>
<gene>
    <name evidence="8" type="ORF">COLO4_25203</name>
</gene>
<dbReference type="Proteomes" id="UP000187203">
    <property type="component" value="Unassembled WGS sequence"/>
</dbReference>
<evidence type="ECO:0000256" key="3">
    <source>
        <dbReference type="ARBA" id="ARBA00022692"/>
    </source>
</evidence>
<name>A0A1R3I485_9ROSI</name>
<evidence type="ECO:0000256" key="7">
    <source>
        <dbReference type="SAM" id="Phobius"/>
    </source>
</evidence>
<evidence type="ECO:0000256" key="5">
    <source>
        <dbReference type="ARBA" id="ARBA00023136"/>
    </source>
</evidence>
<comment type="caution">
    <text evidence="8">The sequence shown here is derived from an EMBL/GenBank/DDBJ whole genome shotgun (WGS) entry which is preliminary data.</text>
</comment>
<dbReference type="InterPro" id="IPR036259">
    <property type="entry name" value="MFS_trans_sf"/>
</dbReference>
<dbReference type="Gene3D" id="1.20.1250.20">
    <property type="entry name" value="MFS general substrate transporter like domains"/>
    <property type="match status" value="1"/>
</dbReference>
<dbReference type="GO" id="GO:0016020">
    <property type="term" value="C:membrane"/>
    <property type="evidence" value="ECO:0007669"/>
    <property type="project" value="UniProtKB-SubCell"/>
</dbReference>
<evidence type="ECO:0000256" key="6">
    <source>
        <dbReference type="SAM" id="MobiDB-lite"/>
    </source>
</evidence>
<dbReference type="AlphaFoldDB" id="A0A1R3I485"/>
<keyword evidence="4 7" id="KW-1133">Transmembrane helix</keyword>
<feature type="transmembrane region" description="Helical" evidence="7">
    <location>
        <begin position="79"/>
        <end position="99"/>
    </location>
</feature>
<dbReference type="Pfam" id="PF00854">
    <property type="entry name" value="PTR2"/>
    <property type="match status" value="2"/>
</dbReference>
<organism evidence="8 9">
    <name type="scientific">Corchorus olitorius</name>
    <dbReference type="NCBI Taxonomy" id="93759"/>
    <lineage>
        <taxon>Eukaryota</taxon>
        <taxon>Viridiplantae</taxon>
        <taxon>Streptophyta</taxon>
        <taxon>Embryophyta</taxon>
        <taxon>Tracheophyta</taxon>
        <taxon>Spermatophyta</taxon>
        <taxon>Magnoliopsida</taxon>
        <taxon>eudicotyledons</taxon>
        <taxon>Gunneridae</taxon>
        <taxon>Pentapetalae</taxon>
        <taxon>rosids</taxon>
        <taxon>malvids</taxon>
        <taxon>Malvales</taxon>
        <taxon>Malvaceae</taxon>
        <taxon>Grewioideae</taxon>
        <taxon>Apeibeae</taxon>
        <taxon>Corchorus</taxon>
    </lineage>
</organism>
<keyword evidence="3 7" id="KW-0812">Transmembrane</keyword>
<dbReference type="EMBL" id="AWUE01018942">
    <property type="protein sequence ID" value="OMO77415.1"/>
    <property type="molecule type" value="Genomic_DNA"/>
</dbReference>
<evidence type="ECO:0000313" key="9">
    <source>
        <dbReference type="Proteomes" id="UP000187203"/>
    </source>
</evidence>
<evidence type="ECO:0000313" key="8">
    <source>
        <dbReference type="EMBL" id="OMO77415.1"/>
    </source>
</evidence>
<comment type="subcellular location">
    <subcellularLocation>
        <location evidence="1">Membrane</location>
        <topology evidence="1">Multi-pass membrane protein</topology>
    </subcellularLocation>
</comment>
<feature type="region of interest" description="Disordered" evidence="6">
    <location>
        <begin position="380"/>
        <end position="404"/>
    </location>
</feature>
<accession>A0A1R3I485</accession>
<dbReference type="PANTHER" id="PTHR11654">
    <property type="entry name" value="OLIGOPEPTIDE TRANSPORTER-RELATED"/>
    <property type="match status" value="1"/>
</dbReference>
<feature type="compositionally biased region" description="Basic and acidic residues" evidence="6">
    <location>
        <begin position="380"/>
        <end position="391"/>
    </location>
</feature>
<feature type="transmembrane region" description="Helical" evidence="7">
    <location>
        <begin position="35"/>
        <end position="58"/>
    </location>
</feature>
<sequence length="590" mass="64952">MVVLTLTAAIHKLHPPKCPSSNSGTCVEPVTGQLAFLYFAFGLLVIGAGGIRPCNLAFGADQFDPRTESGQKGINSFFNCNYFTFTLGVMVSITLIVYIQSSLGWAIGLGIHVALMLFSCILFFMGSRLYVKVKPEGSPLTSVAQVLLAAARKRHLKLPTNNDELKAYFNYMPQSSINSKLPYTDQFSIQQVEEVKCLVRVILIWASSTVFLTAILIQQNTYLVFQALQYDRRLGSGDDRFKTHRKTRWWNHIASKNKDRDFVSLIAMLVFGLVEGHRRHLALTRPTVGTAANGVAISSMSAFCLVPQLVLTGISKGLGCIALNEFYYKQFPENMRSIVGSFFFLGLARSSYLNGFLVSIVHRLTSTTDGVGDWLADDLNKGSRQSGEEQNKCSPTEAESRVNGRGADNYLGLARSHKGSSGPNTLEQLYGTIPGIGSNLVGVYSQNSNQAELGPVGKRQRGGMMEVDVISASGQEIEFYKAMKNQVVVSPFILGSNESGSFRQVRKFKKTAIVSNKYSFDTLAAKLNLGKGEMVCTGCLKFGNGELVAARRLEMKVWPMKLRTMGRILLALKVINPMLLPGHRSWLLQL</sequence>
<reference evidence="9" key="1">
    <citation type="submission" date="2013-09" db="EMBL/GenBank/DDBJ databases">
        <title>Corchorus olitorius genome sequencing.</title>
        <authorList>
            <person name="Alam M."/>
            <person name="Haque M.S."/>
            <person name="Islam M.S."/>
            <person name="Emdad E.M."/>
            <person name="Islam M.M."/>
            <person name="Ahmed B."/>
            <person name="Halim A."/>
            <person name="Hossen Q.M.M."/>
            <person name="Hossain M.Z."/>
            <person name="Ahmed R."/>
            <person name="Khan M.M."/>
            <person name="Islam R."/>
            <person name="Rashid M.M."/>
            <person name="Khan S.A."/>
            <person name="Rahman M.S."/>
            <person name="Alam M."/>
            <person name="Yahiya A.S."/>
            <person name="Khan M.S."/>
            <person name="Azam M.S."/>
            <person name="Haque T."/>
            <person name="Lashkar M.Z.H."/>
            <person name="Akhand A.I."/>
            <person name="Morshed G."/>
            <person name="Roy S."/>
            <person name="Uddin K.S."/>
            <person name="Rabeya T."/>
            <person name="Hossain A.S."/>
            <person name="Chowdhury A."/>
            <person name="Snigdha A.R."/>
            <person name="Mortoza M.S."/>
            <person name="Matin S.A."/>
            <person name="Hoque S.M.E."/>
            <person name="Islam M.K."/>
            <person name="Roy D.K."/>
            <person name="Haider R."/>
            <person name="Moosa M.M."/>
            <person name="Elias S.M."/>
            <person name="Hasan A.M."/>
            <person name="Jahan S."/>
            <person name="Shafiuddin M."/>
            <person name="Mahmood N."/>
            <person name="Shommy N.S."/>
        </authorList>
    </citation>
    <scope>NUCLEOTIDE SEQUENCE [LARGE SCALE GENOMIC DNA]</scope>
    <source>
        <strain evidence="9">cv. O-4</strain>
    </source>
</reference>
<proteinExistence type="inferred from homology"/>
<dbReference type="OrthoDB" id="8904098at2759"/>
<dbReference type="GO" id="GO:0022857">
    <property type="term" value="F:transmembrane transporter activity"/>
    <property type="evidence" value="ECO:0007669"/>
    <property type="project" value="InterPro"/>
</dbReference>
<keyword evidence="5 7" id="KW-0472">Membrane</keyword>
<evidence type="ECO:0000256" key="4">
    <source>
        <dbReference type="ARBA" id="ARBA00022989"/>
    </source>
</evidence>
<comment type="similarity">
    <text evidence="2">Belongs to the major facilitator superfamily. Proton-dependent oligopeptide transporter (POT/PTR) (TC 2.A.17) family.</text>
</comment>
<keyword evidence="9" id="KW-1185">Reference proteome</keyword>
<feature type="transmembrane region" description="Helical" evidence="7">
    <location>
        <begin position="105"/>
        <end position="125"/>
    </location>
</feature>
<protein>
    <submittedName>
        <fullName evidence="8">Proton-dependent oligopeptide transporter family</fullName>
    </submittedName>
</protein>
<feature type="transmembrane region" description="Helical" evidence="7">
    <location>
        <begin position="197"/>
        <end position="217"/>
    </location>
</feature>